<keyword evidence="3" id="KW-0238">DNA-binding</keyword>
<dbReference type="Proteomes" id="UP000313645">
    <property type="component" value="Unassembled WGS sequence"/>
</dbReference>
<evidence type="ECO:0000256" key="2">
    <source>
        <dbReference type="ARBA" id="ARBA00023015"/>
    </source>
</evidence>
<proteinExistence type="inferred from homology"/>
<keyword evidence="2" id="KW-0805">Transcription regulation</keyword>
<comment type="caution">
    <text evidence="6">The sequence shown here is derived from an EMBL/GenBank/DDBJ whole genome shotgun (WGS) entry which is preliminary data.</text>
</comment>
<dbReference type="Pfam" id="PF00126">
    <property type="entry name" value="HTH_1"/>
    <property type="match status" value="1"/>
</dbReference>
<evidence type="ECO:0000313" key="6">
    <source>
        <dbReference type="EMBL" id="TBW48123.1"/>
    </source>
</evidence>
<dbReference type="PROSITE" id="PS50931">
    <property type="entry name" value="HTH_LYSR"/>
    <property type="match status" value="1"/>
</dbReference>
<keyword evidence="4" id="KW-0804">Transcription</keyword>
<dbReference type="InterPro" id="IPR036388">
    <property type="entry name" value="WH-like_DNA-bd_sf"/>
</dbReference>
<evidence type="ECO:0000256" key="4">
    <source>
        <dbReference type="ARBA" id="ARBA00023163"/>
    </source>
</evidence>
<sequence length="311" mass="34575">MDKLKAMHTFVEIAKAGSLTGAARRLGSSLPSVVRRLAELESALGVRLFNRTTRKISLTREGGHYLDHCQAILASIDEAESSLAAEQATPSGQLRVTAPVLFGQYYVAPAVTGFLKRYDQVRCQLLLNDRNIDLVDEQVDVGVRIGRLPDSTLIAHRVGEVRRVVVAAPDFLEQQGVPVHPRDLLRGNAVHVFSRWTPWTFQEGEQVFTVPVTGNFDCNQIAPAIEACLSGLGYGMFLSYQVAHHVREGRLRILLADFEQPPRPIHVVYPHARRLPVRTRLFIDWLREDLASAALDHQGLGRPDSAPPESR</sequence>
<dbReference type="PANTHER" id="PTHR30537:SF5">
    <property type="entry name" value="HTH-TYPE TRANSCRIPTIONAL ACTIVATOR TTDR-RELATED"/>
    <property type="match status" value="1"/>
</dbReference>
<dbReference type="SUPFAM" id="SSF46785">
    <property type="entry name" value="Winged helix' DNA-binding domain"/>
    <property type="match status" value="1"/>
</dbReference>
<accession>A0ABY1ZEB4</accession>
<dbReference type="RefSeq" id="WP_131483976.1">
    <property type="nucleotide sequence ID" value="NZ_SJDL01000052.1"/>
</dbReference>
<dbReference type="EMBL" id="SJDL01000052">
    <property type="protein sequence ID" value="TBW48123.1"/>
    <property type="molecule type" value="Genomic_DNA"/>
</dbReference>
<dbReference type="CDD" id="cd08471">
    <property type="entry name" value="PBP2_CrgA_like_2"/>
    <property type="match status" value="1"/>
</dbReference>
<protein>
    <submittedName>
        <fullName evidence="6">LysR family transcriptional regulator</fullName>
    </submittedName>
</protein>
<dbReference type="Pfam" id="PF03466">
    <property type="entry name" value="LysR_substrate"/>
    <property type="match status" value="1"/>
</dbReference>
<dbReference type="Gene3D" id="1.10.10.10">
    <property type="entry name" value="Winged helix-like DNA-binding domain superfamily/Winged helix DNA-binding domain"/>
    <property type="match status" value="1"/>
</dbReference>
<keyword evidence="7" id="KW-1185">Reference proteome</keyword>
<evidence type="ECO:0000256" key="3">
    <source>
        <dbReference type="ARBA" id="ARBA00023125"/>
    </source>
</evidence>
<dbReference type="InterPro" id="IPR005119">
    <property type="entry name" value="LysR_subst-bd"/>
</dbReference>
<dbReference type="PANTHER" id="PTHR30537">
    <property type="entry name" value="HTH-TYPE TRANSCRIPTIONAL REGULATOR"/>
    <property type="match status" value="1"/>
</dbReference>
<dbReference type="InterPro" id="IPR000847">
    <property type="entry name" value="LysR_HTH_N"/>
</dbReference>
<gene>
    <name evidence="6" type="ORF">EZI54_21695</name>
</gene>
<evidence type="ECO:0000259" key="5">
    <source>
        <dbReference type="PROSITE" id="PS50931"/>
    </source>
</evidence>
<reference evidence="6 7" key="1">
    <citation type="submission" date="2019-02" db="EMBL/GenBank/DDBJ databases">
        <title>Marinobacter halodurans sp. nov., a marine bacterium isolated from sea tidal flat.</title>
        <authorList>
            <person name="Yoo Y."/>
            <person name="Lee D.W."/>
            <person name="Kim B.S."/>
            <person name="Kim J.-J."/>
        </authorList>
    </citation>
    <scope>NUCLEOTIDE SEQUENCE [LARGE SCALE GENOMIC DNA]</scope>
    <source>
        <strain evidence="6 7">YJ-S3-2</strain>
    </source>
</reference>
<dbReference type="SUPFAM" id="SSF53850">
    <property type="entry name" value="Periplasmic binding protein-like II"/>
    <property type="match status" value="1"/>
</dbReference>
<evidence type="ECO:0000313" key="7">
    <source>
        <dbReference type="Proteomes" id="UP000313645"/>
    </source>
</evidence>
<evidence type="ECO:0000256" key="1">
    <source>
        <dbReference type="ARBA" id="ARBA00009437"/>
    </source>
</evidence>
<feature type="domain" description="HTH lysR-type" evidence="5">
    <location>
        <begin position="1"/>
        <end position="59"/>
    </location>
</feature>
<organism evidence="6 7">
    <name type="scientific">Marinobacter halodurans</name>
    <dbReference type="NCBI Taxonomy" id="2528979"/>
    <lineage>
        <taxon>Bacteria</taxon>
        <taxon>Pseudomonadati</taxon>
        <taxon>Pseudomonadota</taxon>
        <taxon>Gammaproteobacteria</taxon>
        <taxon>Pseudomonadales</taxon>
        <taxon>Marinobacteraceae</taxon>
        <taxon>Marinobacter</taxon>
    </lineage>
</organism>
<name>A0ABY1ZEB4_9GAMM</name>
<dbReference type="InterPro" id="IPR036390">
    <property type="entry name" value="WH_DNA-bd_sf"/>
</dbReference>
<dbReference type="Gene3D" id="3.40.190.290">
    <property type="match status" value="1"/>
</dbReference>
<dbReference type="InterPro" id="IPR058163">
    <property type="entry name" value="LysR-type_TF_proteobact-type"/>
</dbReference>
<comment type="similarity">
    <text evidence="1">Belongs to the LysR transcriptional regulatory family.</text>
</comment>